<gene>
    <name evidence="1" type="ORF">SAMN05660226_03818</name>
</gene>
<name>A0A1T5F6N0_9SPHI</name>
<dbReference type="STRING" id="623280.SAMN05660226_03818"/>
<evidence type="ECO:0000313" key="2">
    <source>
        <dbReference type="Proteomes" id="UP000190541"/>
    </source>
</evidence>
<proteinExistence type="predicted"/>
<reference evidence="1 2" key="1">
    <citation type="submission" date="2017-02" db="EMBL/GenBank/DDBJ databases">
        <authorList>
            <person name="Peterson S.W."/>
        </authorList>
    </citation>
    <scope>NUCLEOTIDE SEQUENCE [LARGE SCALE GENOMIC DNA]</scope>
    <source>
        <strain evidence="1 2">DSM 22899</strain>
    </source>
</reference>
<organism evidence="1 2">
    <name type="scientific">Parapedobacter luteus</name>
    <dbReference type="NCBI Taxonomy" id="623280"/>
    <lineage>
        <taxon>Bacteria</taxon>
        <taxon>Pseudomonadati</taxon>
        <taxon>Bacteroidota</taxon>
        <taxon>Sphingobacteriia</taxon>
        <taxon>Sphingobacteriales</taxon>
        <taxon>Sphingobacteriaceae</taxon>
        <taxon>Parapedobacter</taxon>
    </lineage>
</organism>
<dbReference type="AlphaFoldDB" id="A0A1T5F6N0"/>
<dbReference type="Proteomes" id="UP000190541">
    <property type="component" value="Unassembled WGS sequence"/>
</dbReference>
<protein>
    <submittedName>
        <fullName evidence="1">Uncharacterized protein</fullName>
    </submittedName>
</protein>
<dbReference type="EMBL" id="FUYS01000013">
    <property type="protein sequence ID" value="SKB91835.1"/>
    <property type="molecule type" value="Genomic_DNA"/>
</dbReference>
<keyword evidence="2" id="KW-1185">Reference proteome</keyword>
<accession>A0A1T5F6N0</accession>
<sequence length="86" mass="10015">MHCLYSTYPFKGDTAEPIHYALVVLLTIEPDELLRFRQLGIVVDVKPLPCKSCRQRYPALPLHAIFPAFEILWYHIVAFWSVKTIN</sequence>
<evidence type="ECO:0000313" key="1">
    <source>
        <dbReference type="EMBL" id="SKB91835.1"/>
    </source>
</evidence>